<organism evidence="3">
    <name type="scientific">Ajellomyces capsulatus (strain H88)</name>
    <name type="common">Darling's disease fungus</name>
    <name type="synonym">Histoplasma capsulatum</name>
    <dbReference type="NCBI Taxonomy" id="544711"/>
    <lineage>
        <taxon>Eukaryota</taxon>
        <taxon>Fungi</taxon>
        <taxon>Dikarya</taxon>
        <taxon>Ascomycota</taxon>
        <taxon>Pezizomycotina</taxon>
        <taxon>Eurotiomycetes</taxon>
        <taxon>Eurotiomycetidae</taxon>
        <taxon>Onygenales</taxon>
        <taxon>Ajellomycetaceae</taxon>
        <taxon>Histoplasma</taxon>
    </lineage>
</organism>
<dbReference type="OrthoDB" id="5598852at2759"/>
<proteinExistence type="predicted"/>
<sequence length="181" mass="20436">MSEHSWAQQATGRFFEARESPTQSKCDDNAHKVSAKVLPFGKELESLFLATGYMELSGWHKYIYDDLHLMNEEFALFLSRSAGIELGFDRQDWHWRGSHFPVTVVGESSLVVVSPNDWNDLAVVDSSPPCGLYFRHRHRTRSRTNSTSPLGREGNMPSGRGFTVCRVSNNDTALQAEVLDI</sequence>
<gene>
    <name evidence="2" type="ORF">HCEG_01869</name>
</gene>
<dbReference type="HOGENOM" id="CLU_1488620_0_0_1"/>
<dbReference type="Proteomes" id="UP000008142">
    <property type="component" value="Unassembled WGS sequence"/>
</dbReference>
<evidence type="ECO:0000313" key="2">
    <source>
        <dbReference type="EMBL" id="EGC42654.1"/>
    </source>
</evidence>
<dbReference type="AlphaFoldDB" id="F0UD59"/>
<accession>F0UD59</accession>
<dbReference type="EMBL" id="DS990637">
    <property type="protein sequence ID" value="EGC42654.1"/>
    <property type="molecule type" value="Genomic_DNA"/>
</dbReference>
<evidence type="ECO:0000256" key="1">
    <source>
        <dbReference type="SAM" id="MobiDB-lite"/>
    </source>
</evidence>
<protein>
    <submittedName>
        <fullName evidence="2">Uncharacterized protein</fullName>
    </submittedName>
</protein>
<reference evidence="3" key="1">
    <citation type="submission" date="2008-07" db="EMBL/GenBank/DDBJ databases">
        <title>Annotation of Ajellomyces capsulatus strain H88.</title>
        <authorList>
            <person name="Champion M."/>
            <person name="Cuomo C."/>
            <person name="Ma L.-J."/>
            <person name="Henn M.R."/>
            <person name="Sil A."/>
            <person name="Goldman B."/>
            <person name="Young S.K."/>
            <person name="Kodira C.D."/>
            <person name="Zeng Q."/>
            <person name="Koehrsen M."/>
            <person name="Alvarado L."/>
            <person name="Berlin A."/>
            <person name="Borenstein D."/>
            <person name="Chen Z."/>
            <person name="Engels R."/>
            <person name="Freedman E."/>
            <person name="Gellesch M."/>
            <person name="Goldberg J."/>
            <person name="Griggs A."/>
            <person name="Gujja S."/>
            <person name="Heiman D."/>
            <person name="Hepburn T."/>
            <person name="Howarth C."/>
            <person name="Jen D."/>
            <person name="Larson L."/>
            <person name="Lewis B."/>
            <person name="Mehta T."/>
            <person name="Park D."/>
            <person name="Pearson M."/>
            <person name="Roberts A."/>
            <person name="Saif S."/>
            <person name="Shea T."/>
            <person name="Shenoy N."/>
            <person name="Sisk P."/>
            <person name="Stolte C."/>
            <person name="Sykes S."/>
            <person name="Walk T."/>
            <person name="White J."/>
            <person name="Yandava C."/>
            <person name="Klein B."/>
            <person name="McEwen J.G."/>
            <person name="Puccia R."/>
            <person name="Goldman G.H."/>
            <person name="Felipe M.S."/>
            <person name="Nino-Vega G."/>
            <person name="San-Blas G."/>
            <person name="Taylor J."/>
            <person name="Mendoza L."/>
            <person name="Galagan J."/>
            <person name="Nusbaum C."/>
            <person name="Birren B."/>
        </authorList>
    </citation>
    <scope>NUCLEOTIDE SEQUENCE [LARGE SCALE GENOMIC DNA]</scope>
    <source>
        <strain evidence="3">H88</strain>
    </source>
</reference>
<evidence type="ECO:0000313" key="3">
    <source>
        <dbReference type="Proteomes" id="UP000008142"/>
    </source>
</evidence>
<feature type="region of interest" description="Disordered" evidence="1">
    <location>
        <begin position="142"/>
        <end position="162"/>
    </location>
</feature>
<name>F0UD59_AJEC8</name>